<keyword evidence="2" id="KW-1185">Reference proteome</keyword>
<comment type="caution">
    <text evidence="1">The sequence shown here is derived from an EMBL/GenBank/DDBJ whole genome shotgun (WGS) entry which is preliminary data.</text>
</comment>
<dbReference type="Pfam" id="PF15679">
    <property type="entry name" value="DUF4665"/>
    <property type="match status" value="1"/>
</dbReference>
<reference evidence="1 2" key="2">
    <citation type="submission" date="2019-04" db="EMBL/GenBank/DDBJ databases">
        <title>The genome sequence of big-headed turtle.</title>
        <authorList>
            <person name="Gong S."/>
        </authorList>
    </citation>
    <scope>NUCLEOTIDE SEQUENCE [LARGE SCALE GENOMIC DNA]</scope>
    <source>
        <strain evidence="1">DO16091913</strain>
        <tissue evidence="1">Muscle</tissue>
    </source>
</reference>
<proteinExistence type="predicted"/>
<dbReference type="GO" id="GO:0042254">
    <property type="term" value="P:ribosome biogenesis"/>
    <property type="evidence" value="ECO:0007669"/>
    <property type="project" value="InterPro"/>
</dbReference>
<dbReference type="PANTHER" id="PTHR35544">
    <property type="entry name" value="RIBOSOMAL BIOGENESIS FACTOR"/>
    <property type="match status" value="1"/>
</dbReference>
<sequence>MGKNKAKGAKLKSVFHVANTKSLKAKNKAKPVTTSLKKINIVNDEKVRTVNKAFTEVQKEVKLLSKGISSKSQKRPWVSKHLEGEPADVDAAASLLSQL</sequence>
<gene>
    <name evidence="1" type="ORF">DR999_PMT05913</name>
</gene>
<dbReference type="PANTHER" id="PTHR35544:SF4">
    <property type="entry name" value="RIBOSOMAL BIOGENESIS FACTOR"/>
    <property type="match status" value="1"/>
</dbReference>
<reference evidence="1 2" key="1">
    <citation type="submission" date="2019-04" db="EMBL/GenBank/DDBJ databases">
        <title>Draft genome of the big-headed turtle Platysternon megacephalum.</title>
        <authorList>
            <person name="Gong S."/>
        </authorList>
    </citation>
    <scope>NUCLEOTIDE SEQUENCE [LARGE SCALE GENOMIC DNA]</scope>
    <source>
        <strain evidence="1">DO16091913</strain>
        <tissue evidence="1">Muscle</tissue>
    </source>
</reference>
<evidence type="ECO:0000313" key="1">
    <source>
        <dbReference type="EMBL" id="TFK10908.1"/>
    </source>
</evidence>
<dbReference type="EMBL" id="QXTE01000038">
    <property type="protein sequence ID" value="TFK10908.1"/>
    <property type="molecule type" value="Genomic_DNA"/>
</dbReference>
<dbReference type="InterPro" id="IPR031389">
    <property type="entry name" value="RBIS"/>
</dbReference>
<name>A0A4D9EUL5_9SAUR</name>
<dbReference type="OrthoDB" id="8828063at2759"/>
<dbReference type="GO" id="GO:0005730">
    <property type="term" value="C:nucleolus"/>
    <property type="evidence" value="ECO:0007669"/>
    <property type="project" value="TreeGrafter"/>
</dbReference>
<organism evidence="1 2">
    <name type="scientific">Platysternon megacephalum</name>
    <name type="common">big-headed turtle</name>
    <dbReference type="NCBI Taxonomy" id="55544"/>
    <lineage>
        <taxon>Eukaryota</taxon>
        <taxon>Metazoa</taxon>
        <taxon>Chordata</taxon>
        <taxon>Craniata</taxon>
        <taxon>Vertebrata</taxon>
        <taxon>Euteleostomi</taxon>
        <taxon>Archelosauria</taxon>
        <taxon>Testudinata</taxon>
        <taxon>Testudines</taxon>
        <taxon>Cryptodira</taxon>
        <taxon>Durocryptodira</taxon>
        <taxon>Testudinoidea</taxon>
        <taxon>Platysternidae</taxon>
        <taxon>Platysternon</taxon>
    </lineage>
</organism>
<dbReference type="Proteomes" id="UP000297703">
    <property type="component" value="Unassembled WGS sequence"/>
</dbReference>
<evidence type="ECO:0008006" key="3">
    <source>
        <dbReference type="Google" id="ProtNLM"/>
    </source>
</evidence>
<dbReference type="STRING" id="55544.A0A4D9EUL5"/>
<evidence type="ECO:0000313" key="2">
    <source>
        <dbReference type="Proteomes" id="UP000297703"/>
    </source>
</evidence>
<accession>A0A4D9EUL5</accession>
<protein>
    <recommendedName>
        <fullName evidence="3">Ribosomal biogenesis factor</fullName>
    </recommendedName>
</protein>
<dbReference type="AlphaFoldDB" id="A0A4D9EUL5"/>